<name>A0A3R8NQL3_9BURK</name>
<dbReference type="OrthoDB" id="6195523at2"/>
<reference evidence="1 2" key="1">
    <citation type="submission" date="2018-11" db="EMBL/GenBank/DDBJ databases">
        <title>Genome sequencing of Lautropia sp. KCOM 2505 (= ChDC F240).</title>
        <authorList>
            <person name="Kook J.-K."/>
            <person name="Park S.-N."/>
            <person name="Lim Y.K."/>
        </authorList>
    </citation>
    <scope>NUCLEOTIDE SEQUENCE [LARGE SCALE GENOMIC DNA]</scope>
    <source>
        <strain evidence="1 2">KCOM 2505</strain>
    </source>
</reference>
<protein>
    <submittedName>
        <fullName evidence="1">Uncharacterized protein</fullName>
    </submittedName>
</protein>
<dbReference type="Proteomes" id="UP000270261">
    <property type="component" value="Unassembled WGS sequence"/>
</dbReference>
<proteinExistence type="predicted"/>
<dbReference type="EMBL" id="RRUE01000002">
    <property type="protein sequence ID" value="RRN43605.1"/>
    <property type="molecule type" value="Genomic_DNA"/>
</dbReference>
<sequence>MNSGTVKIVDRLSAVEAINQMSEEDLVFLNRLIIERCKLIRQARATVQMTRFNVGDRVSFIAHGEDKEGTVIRLNKKTVSIAVDDGHQWNVAPGLLKLVQSAGDELWLG</sequence>
<dbReference type="Pfam" id="PF23835">
    <property type="entry name" value="DUF7205"/>
    <property type="match status" value="1"/>
</dbReference>
<evidence type="ECO:0000313" key="2">
    <source>
        <dbReference type="Proteomes" id="UP000270261"/>
    </source>
</evidence>
<keyword evidence="2" id="KW-1185">Reference proteome</keyword>
<dbReference type="InterPro" id="IPR055629">
    <property type="entry name" value="DUF7205"/>
</dbReference>
<gene>
    <name evidence="1" type="ORF">EHV23_09205</name>
</gene>
<comment type="caution">
    <text evidence="1">The sequence shown here is derived from an EMBL/GenBank/DDBJ whole genome shotgun (WGS) entry which is preliminary data.</text>
</comment>
<evidence type="ECO:0000313" key="1">
    <source>
        <dbReference type="EMBL" id="RRN43605.1"/>
    </source>
</evidence>
<organism evidence="1 2">
    <name type="scientific">Lautropia dentalis</name>
    <dbReference type="NCBI Taxonomy" id="2490857"/>
    <lineage>
        <taxon>Bacteria</taxon>
        <taxon>Pseudomonadati</taxon>
        <taxon>Pseudomonadota</taxon>
        <taxon>Betaproteobacteria</taxon>
        <taxon>Burkholderiales</taxon>
        <taxon>Burkholderiaceae</taxon>
        <taxon>Lautropia</taxon>
    </lineage>
</organism>
<dbReference type="RefSeq" id="WP_125095810.1">
    <property type="nucleotide sequence ID" value="NZ_RRUE01000002.1"/>
</dbReference>
<dbReference type="AlphaFoldDB" id="A0A3R8NQL3"/>
<accession>A0A3R8NQL3</accession>